<protein>
    <submittedName>
        <fullName evidence="1">Uncharacterized protein</fullName>
    </submittedName>
</protein>
<evidence type="ECO:0000313" key="2">
    <source>
        <dbReference type="Proteomes" id="UP001163324"/>
    </source>
</evidence>
<gene>
    <name evidence="1" type="ORF">N3K66_004271</name>
</gene>
<dbReference type="EMBL" id="CM047943">
    <property type="protein sequence ID" value="KAI9900009.1"/>
    <property type="molecule type" value="Genomic_DNA"/>
</dbReference>
<comment type="caution">
    <text evidence="1">The sequence shown here is derived from an EMBL/GenBank/DDBJ whole genome shotgun (WGS) entry which is preliminary data.</text>
</comment>
<evidence type="ECO:0000313" key="1">
    <source>
        <dbReference type="EMBL" id="KAI9900009.1"/>
    </source>
</evidence>
<keyword evidence="2" id="KW-1185">Reference proteome</keyword>
<sequence>MDFLKSAVASAMATGPPFSYTFGDKIDIDESIWTLHNGTKREDGSNCSIFAFDIPANRSRLPLAKNALKKLRTFRHPGVIKVLDSVETETYIYIATERVVPLRWHVKRKSLTPETIKWGLHGIARTIKFINSDAGSIHGSIKVGSVYTSESGEWKLGGLEVLSSVKDDEATIYTYGSLVPDASRYAPPELAQGGWEVIKKNPQTAVDAFNYGTLIFEVFNGDYMGGDQAGQTKNIPPTMHSSYRRLCNASPKARISVGNFLDQGNRSGSFFDSSLIKLTEGIDNLGVKSPEEREQFLDDLDQVSDDFPEEFFKMKVLPELMKSVEFGGGGPKALTVVLKIAAKLPTDDFDAKVTPFVVRLFGNPDRALRVALLDSLPLMIDRLPQKIVNDKLFPQMITGFTDLAPVVREQSLKSVLVIINKLTDRTINGDLLKQLAKTANDEQPGIRTNTTICLGKIAKNLGTSSRSKVLIAAFTRSLRDPFVHARNAALMALGATSEHFSDEDCATKILPAVCPLTIDKEKIIRDSANRTIDTYLQRVRKAAADMPETALPPPQAAGANVAPRMGTPQTTEQSGGGWTGWAISSFTNKLSAAAGEMQSANSPSAATSPAPEAKRPAVASTASASNLHRQAVSSPQGTSRGSSPNPSAIASAFAPPDDTMEDEGDAWGDMGDMDENDGFSASPSTSSKPTAVASATPYDESEPDFEGWLAAQAQKKKPSTKPLPKGLTKSTTTAAKKPAAKPAAKPIVSKKKIDLKPKDDDDDEGWGDGW</sequence>
<dbReference type="Proteomes" id="UP001163324">
    <property type="component" value="Chromosome 4"/>
</dbReference>
<name>A0ACC0V0T0_9HYPO</name>
<reference evidence="1" key="1">
    <citation type="submission" date="2022-10" db="EMBL/GenBank/DDBJ databases">
        <title>Complete Genome of Trichothecium roseum strain YXFP-22015, a Plant Pathogen Isolated from Citrus.</title>
        <authorList>
            <person name="Wang Y."/>
            <person name="Zhu L."/>
        </authorList>
    </citation>
    <scope>NUCLEOTIDE SEQUENCE</scope>
    <source>
        <strain evidence="1">YXFP-22015</strain>
    </source>
</reference>
<proteinExistence type="predicted"/>
<organism evidence="1 2">
    <name type="scientific">Trichothecium roseum</name>
    <dbReference type="NCBI Taxonomy" id="47278"/>
    <lineage>
        <taxon>Eukaryota</taxon>
        <taxon>Fungi</taxon>
        <taxon>Dikarya</taxon>
        <taxon>Ascomycota</taxon>
        <taxon>Pezizomycotina</taxon>
        <taxon>Sordariomycetes</taxon>
        <taxon>Hypocreomycetidae</taxon>
        <taxon>Hypocreales</taxon>
        <taxon>Hypocreales incertae sedis</taxon>
        <taxon>Trichothecium</taxon>
    </lineage>
</organism>
<accession>A0ACC0V0T0</accession>